<dbReference type="Pfam" id="PF04397">
    <property type="entry name" value="LytTR"/>
    <property type="match status" value="1"/>
</dbReference>
<sequence>MKKARKIKNKYSIKRQKSVTLSKIKTQNSKSIKETNRKRFAMIEDKEGYACVEANEILYAEGDGKTAVVYVSEQRTFPLSVPIKKAIKQLMSLNKMVAISENCIVNANHISELGKNYVVVNGKKLKLDKDRLKDIQNEVCIINIYINC</sequence>
<protein>
    <submittedName>
        <fullName evidence="2">LytTR family transcriptional regulator DNA-binding domain-containing protein</fullName>
    </submittedName>
</protein>
<gene>
    <name evidence="2" type="ORF">H6A24_08830</name>
</gene>
<reference evidence="2 3" key="1">
    <citation type="journal article" date="2021" name="Sci. Rep.">
        <title>The distribution of antibiotic resistance genes in chicken gut microbiota commensals.</title>
        <authorList>
            <person name="Juricova H."/>
            <person name="Matiasovicova J."/>
            <person name="Kubasova T."/>
            <person name="Cejkova D."/>
            <person name="Rychlik I."/>
        </authorList>
    </citation>
    <scope>NUCLEOTIDE SEQUENCE [LARGE SCALE GENOMIC DNA]</scope>
    <source>
        <strain evidence="2 3">An768</strain>
    </source>
</reference>
<dbReference type="Gene3D" id="2.40.50.1020">
    <property type="entry name" value="LytTr DNA-binding domain"/>
    <property type="match status" value="1"/>
</dbReference>
<name>A0ABS2F961_9BACE</name>
<dbReference type="Proteomes" id="UP000782117">
    <property type="component" value="Unassembled WGS sequence"/>
</dbReference>
<dbReference type="InterPro" id="IPR007492">
    <property type="entry name" value="LytTR_DNA-bd_dom"/>
</dbReference>
<dbReference type="EMBL" id="JACJKJ010000009">
    <property type="protein sequence ID" value="MBM6806598.1"/>
    <property type="molecule type" value="Genomic_DNA"/>
</dbReference>
<keyword evidence="2" id="KW-0238">DNA-binding</keyword>
<feature type="domain" description="HTH LytTR-type" evidence="1">
    <location>
        <begin position="47"/>
        <end position="140"/>
    </location>
</feature>
<dbReference type="SMART" id="SM00850">
    <property type="entry name" value="LytTR"/>
    <property type="match status" value="1"/>
</dbReference>
<evidence type="ECO:0000313" key="2">
    <source>
        <dbReference type="EMBL" id="MBM6806598.1"/>
    </source>
</evidence>
<dbReference type="RefSeq" id="WP_204500390.1">
    <property type="nucleotide sequence ID" value="NZ_JACJKJ010000009.1"/>
</dbReference>
<dbReference type="GO" id="GO:0003677">
    <property type="term" value="F:DNA binding"/>
    <property type="evidence" value="ECO:0007669"/>
    <property type="project" value="UniProtKB-KW"/>
</dbReference>
<accession>A0ABS2F961</accession>
<evidence type="ECO:0000313" key="3">
    <source>
        <dbReference type="Proteomes" id="UP000782117"/>
    </source>
</evidence>
<keyword evidence="3" id="KW-1185">Reference proteome</keyword>
<evidence type="ECO:0000259" key="1">
    <source>
        <dbReference type="SMART" id="SM00850"/>
    </source>
</evidence>
<organism evidence="2 3">
    <name type="scientific">Bacteroides caecicola</name>
    <dbReference type="NCBI Taxonomy" id="1462569"/>
    <lineage>
        <taxon>Bacteria</taxon>
        <taxon>Pseudomonadati</taxon>
        <taxon>Bacteroidota</taxon>
        <taxon>Bacteroidia</taxon>
        <taxon>Bacteroidales</taxon>
        <taxon>Bacteroidaceae</taxon>
        <taxon>Bacteroides</taxon>
    </lineage>
</organism>
<proteinExistence type="predicted"/>
<comment type="caution">
    <text evidence="2">The sequence shown here is derived from an EMBL/GenBank/DDBJ whole genome shotgun (WGS) entry which is preliminary data.</text>
</comment>